<keyword evidence="1" id="KW-0732">Signal</keyword>
<comment type="caution">
    <text evidence="2">The sequence shown here is derived from an EMBL/GenBank/DDBJ whole genome shotgun (WGS) entry which is preliminary data.</text>
</comment>
<proteinExistence type="predicted"/>
<gene>
    <name evidence="2" type="ORF">FPL22_14020</name>
</gene>
<name>A0A556QKR4_9BACT</name>
<evidence type="ECO:0000313" key="2">
    <source>
        <dbReference type="EMBL" id="TSJ77211.1"/>
    </source>
</evidence>
<dbReference type="EMBL" id="VMBG01000002">
    <property type="protein sequence ID" value="TSJ77211.1"/>
    <property type="molecule type" value="Genomic_DNA"/>
</dbReference>
<evidence type="ECO:0000313" key="3">
    <source>
        <dbReference type="Proteomes" id="UP000315648"/>
    </source>
</evidence>
<sequence>MKLLKLSSLAFAALLSVSAHAQIITNYGQSTYPGSPWNGNWSGAGTDIAAGNWYAQTFIAPTTAAVFAYNIQFNVLNGATPSFTTSIYTWTGTTLGTLVDFTSASFAYTNDSGFSPVGANVITNPGIGSTALDAGQVYALVIHRTDAGTSGIAQVGSANYNPLSPGIAYAGGSAFVSGNGSTFFDLGSTDFAFWVSFESDVLSPTVPEPAVNGAIIGALFVTGLFVWRRYGKKGAASAPVATA</sequence>
<evidence type="ECO:0008006" key="4">
    <source>
        <dbReference type="Google" id="ProtNLM"/>
    </source>
</evidence>
<dbReference type="AlphaFoldDB" id="A0A556QKR4"/>
<evidence type="ECO:0000256" key="1">
    <source>
        <dbReference type="SAM" id="SignalP"/>
    </source>
</evidence>
<feature type="signal peptide" evidence="1">
    <location>
        <begin position="1"/>
        <end position="21"/>
    </location>
</feature>
<dbReference type="RefSeq" id="WP_144353614.1">
    <property type="nucleotide sequence ID" value="NZ_CBCRVV010000016.1"/>
</dbReference>
<accession>A0A556QKR4</accession>
<keyword evidence="3" id="KW-1185">Reference proteome</keyword>
<feature type="chain" id="PRO_5022000277" description="PEP-CTERM sorting domain-containing protein" evidence="1">
    <location>
        <begin position="22"/>
        <end position="243"/>
    </location>
</feature>
<organism evidence="2 3">
    <name type="scientific">Rariglobus hedericola</name>
    <dbReference type="NCBI Taxonomy" id="2597822"/>
    <lineage>
        <taxon>Bacteria</taxon>
        <taxon>Pseudomonadati</taxon>
        <taxon>Verrucomicrobiota</taxon>
        <taxon>Opitutia</taxon>
        <taxon>Opitutales</taxon>
        <taxon>Opitutaceae</taxon>
        <taxon>Rariglobus</taxon>
    </lineage>
</organism>
<protein>
    <recommendedName>
        <fullName evidence="4">PEP-CTERM sorting domain-containing protein</fullName>
    </recommendedName>
</protein>
<reference evidence="2 3" key="1">
    <citation type="submission" date="2019-07" db="EMBL/GenBank/DDBJ databases">
        <title>Description of 53C-WASEF.</title>
        <authorList>
            <person name="Pitt A."/>
            <person name="Hahn M.W."/>
        </authorList>
    </citation>
    <scope>NUCLEOTIDE SEQUENCE [LARGE SCALE GENOMIC DNA]</scope>
    <source>
        <strain evidence="2 3">53C-WASEF</strain>
    </source>
</reference>
<dbReference type="Proteomes" id="UP000315648">
    <property type="component" value="Unassembled WGS sequence"/>
</dbReference>